<evidence type="ECO:0000256" key="1">
    <source>
        <dbReference type="SAM" id="MobiDB-lite"/>
    </source>
</evidence>
<dbReference type="EMBL" id="SSTD01008459">
    <property type="protein sequence ID" value="TYK15850.1"/>
    <property type="molecule type" value="Genomic_DNA"/>
</dbReference>
<accession>A0A5D3CWW1</accession>
<sequence>MRRHQTSSPGRNKNSRLSSPRAVEGDKRPSGDCRPYPSNTKNKWRRLNNQDSHKRLLSWLICKGPHLARECPNSYDKSGQAEGEANQIEKGENPRIKALKYLSSLQKKVRETSIPTERRLLYVDFWIN</sequence>
<evidence type="ECO:0000313" key="3">
    <source>
        <dbReference type="Proteomes" id="UP000321947"/>
    </source>
</evidence>
<proteinExistence type="predicted"/>
<feature type="region of interest" description="Disordered" evidence="1">
    <location>
        <begin position="1"/>
        <end position="49"/>
    </location>
</feature>
<feature type="region of interest" description="Disordered" evidence="1">
    <location>
        <begin position="73"/>
        <end position="92"/>
    </location>
</feature>
<comment type="caution">
    <text evidence="2">The sequence shown here is derived from an EMBL/GenBank/DDBJ whole genome shotgun (WGS) entry which is preliminary data.</text>
</comment>
<evidence type="ECO:0000313" key="2">
    <source>
        <dbReference type="EMBL" id="TYK15850.1"/>
    </source>
</evidence>
<organism evidence="2 3">
    <name type="scientific">Cucumis melo var. makuwa</name>
    <name type="common">Oriental melon</name>
    <dbReference type="NCBI Taxonomy" id="1194695"/>
    <lineage>
        <taxon>Eukaryota</taxon>
        <taxon>Viridiplantae</taxon>
        <taxon>Streptophyta</taxon>
        <taxon>Embryophyta</taxon>
        <taxon>Tracheophyta</taxon>
        <taxon>Spermatophyta</taxon>
        <taxon>Magnoliopsida</taxon>
        <taxon>eudicotyledons</taxon>
        <taxon>Gunneridae</taxon>
        <taxon>Pentapetalae</taxon>
        <taxon>rosids</taxon>
        <taxon>fabids</taxon>
        <taxon>Cucurbitales</taxon>
        <taxon>Cucurbitaceae</taxon>
        <taxon>Benincaseae</taxon>
        <taxon>Cucumis</taxon>
    </lineage>
</organism>
<reference evidence="2 3" key="1">
    <citation type="submission" date="2019-08" db="EMBL/GenBank/DDBJ databases">
        <title>Draft genome sequences of two oriental melons (Cucumis melo L. var makuwa).</title>
        <authorList>
            <person name="Kwon S.-Y."/>
        </authorList>
    </citation>
    <scope>NUCLEOTIDE SEQUENCE [LARGE SCALE GENOMIC DNA]</scope>
    <source>
        <strain evidence="3">cv. Chang Bougi</strain>
        <tissue evidence="2">Leaf</tissue>
    </source>
</reference>
<name>A0A5D3CWW1_CUCMM</name>
<protein>
    <submittedName>
        <fullName evidence="2">Uncharacterized protein</fullName>
    </submittedName>
</protein>
<feature type="compositionally biased region" description="Polar residues" evidence="1">
    <location>
        <begin position="1"/>
        <end position="18"/>
    </location>
</feature>
<gene>
    <name evidence="2" type="ORF">E5676_scaffold637G00260</name>
</gene>
<dbReference type="Proteomes" id="UP000321947">
    <property type="component" value="Unassembled WGS sequence"/>
</dbReference>
<dbReference type="AlphaFoldDB" id="A0A5D3CWW1"/>